<dbReference type="CDD" id="cd07033">
    <property type="entry name" value="TPP_PYR_DXS_TK_like"/>
    <property type="match status" value="1"/>
</dbReference>
<evidence type="ECO:0000259" key="10">
    <source>
        <dbReference type="SMART" id="SM00861"/>
    </source>
</evidence>
<dbReference type="GO" id="GO:0005737">
    <property type="term" value="C:cytoplasm"/>
    <property type="evidence" value="ECO:0007669"/>
    <property type="project" value="UniProtKB-ARBA"/>
</dbReference>
<comment type="similarity">
    <text evidence="4">Belongs to the transketolase family.</text>
</comment>
<dbReference type="Pfam" id="PF02780">
    <property type="entry name" value="Transketolase_C"/>
    <property type="match status" value="1"/>
</dbReference>
<sequence length="642" mass="70676">MNRARTFEERISKEQIKHLNHLSRLCRGDIIKMTTIAGSGHPAGSMSSIDIYITVFSFANVTPETFDSPGRDRIIVSHGHTSPGVYACLARLGFIDVHDVLTCFRKLGSPYEGHVERHVPGVEWSSGNLGQGLSAACGFALASKLGRVSFNTFCLMSDAEQAKGQVAEARRFARKYRLNDLTVIIDNNGFQISGKTKDIMPVNIRDNYRADGWRVIEVPGHDFRRLFAAIRAAVRDRNNPYAIIAHTIMGHGVSFMKGKADYHGKALSREESTRALAELGVDDDIDELAGKRARTPVLVRKQMPLPVIKTGEPSVYTETMHPRAAFGSALADIARMNEKRTIAVFDCDLSSSVKTDQFAQVVPDSYFQAGVSEHTVATIAGALSINGITALWADFGVFAIDEVYNQLRLNAINMTNLKIVTTHLGYNVGPDGKTHHCIDYIGLLRNLFGFKLIIPGDPNQTDRAARCFLSEPGNIVLGLTRTKLPIVKTEDGEVFYTADYEFTYGTIDLIREGDDCVIFTNGPMLHNSLEVWRMLKEKGITVRIYNVACPLDVDSEIVADAAETGFIVSYEDHIVTTGLGCTLAQIIAANRITTDFIQLGIKEFGGSADAEALYRENKLDARYLATVIVDHLQTQTTSSTTP</sequence>
<keyword evidence="9" id="KW-0786">Thiamine pyrophosphate</keyword>
<proteinExistence type="inferred from homology"/>
<comment type="caution">
    <text evidence="11">The sequence shown here is derived from an EMBL/GenBank/DDBJ whole genome shotgun (WGS) entry which is preliminary data.</text>
</comment>
<feature type="domain" description="Transketolase-like pyrimidine-binding" evidence="10">
    <location>
        <begin position="320"/>
        <end position="486"/>
    </location>
</feature>
<dbReference type="Pfam" id="PF02779">
    <property type="entry name" value="Transket_pyr"/>
    <property type="match status" value="1"/>
</dbReference>
<dbReference type="Gene3D" id="3.40.50.970">
    <property type="match status" value="2"/>
</dbReference>
<protein>
    <submittedName>
        <fullName evidence="11">Transketolase</fullName>
    </submittedName>
</protein>
<dbReference type="InterPro" id="IPR005475">
    <property type="entry name" value="Transketolase-like_Pyr-bd"/>
</dbReference>
<dbReference type="AlphaFoldDB" id="A0A0S8GGJ4"/>
<dbReference type="GO" id="GO:0019682">
    <property type="term" value="P:glyceraldehyde-3-phosphate metabolic process"/>
    <property type="evidence" value="ECO:0007669"/>
    <property type="project" value="UniProtKB-ARBA"/>
</dbReference>
<dbReference type="SMART" id="SM00861">
    <property type="entry name" value="Transket_pyr"/>
    <property type="match status" value="1"/>
</dbReference>
<evidence type="ECO:0000313" key="11">
    <source>
        <dbReference type="EMBL" id="KPK72111.1"/>
    </source>
</evidence>
<comment type="cofactor">
    <cofactor evidence="1">
        <name>Mn(2+)</name>
        <dbReference type="ChEBI" id="CHEBI:29035"/>
    </cofactor>
</comment>
<dbReference type="CDD" id="cd02012">
    <property type="entry name" value="TPP_TK"/>
    <property type="match status" value="1"/>
</dbReference>
<dbReference type="Proteomes" id="UP000051096">
    <property type="component" value="Unassembled WGS sequence"/>
</dbReference>
<evidence type="ECO:0000256" key="8">
    <source>
        <dbReference type="ARBA" id="ARBA00022842"/>
    </source>
</evidence>
<comment type="cofactor">
    <cofactor evidence="2">
        <name>Mg(2+)</name>
        <dbReference type="ChEBI" id="CHEBI:18420"/>
    </cofactor>
</comment>
<comment type="subunit">
    <text evidence="5">Homodimer.</text>
</comment>
<dbReference type="PATRIC" id="fig|1703780.3.peg.2548"/>
<evidence type="ECO:0000256" key="7">
    <source>
        <dbReference type="ARBA" id="ARBA00022723"/>
    </source>
</evidence>
<dbReference type="PANTHER" id="PTHR43825">
    <property type="entry name" value="PYRUVATE DEHYDROGENASE E1 COMPONENT"/>
    <property type="match status" value="1"/>
</dbReference>
<evidence type="ECO:0000256" key="3">
    <source>
        <dbReference type="ARBA" id="ARBA00001964"/>
    </source>
</evidence>
<evidence type="ECO:0000256" key="2">
    <source>
        <dbReference type="ARBA" id="ARBA00001946"/>
    </source>
</evidence>
<dbReference type="SUPFAM" id="SSF52518">
    <property type="entry name" value="Thiamin diphosphate-binding fold (THDP-binding)"/>
    <property type="match status" value="2"/>
</dbReference>
<keyword evidence="7" id="KW-0479">Metal-binding</keyword>
<dbReference type="InterPro" id="IPR049557">
    <property type="entry name" value="Transketolase_CS"/>
</dbReference>
<dbReference type="GO" id="GO:0046872">
    <property type="term" value="F:metal ion binding"/>
    <property type="evidence" value="ECO:0007669"/>
    <property type="project" value="UniProtKB-KW"/>
</dbReference>
<evidence type="ECO:0000256" key="9">
    <source>
        <dbReference type="ARBA" id="ARBA00023052"/>
    </source>
</evidence>
<keyword evidence="8" id="KW-0460">Magnesium</keyword>
<dbReference type="EMBL" id="LJUO01000041">
    <property type="protein sequence ID" value="KPK72111.1"/>
    <property type="molecule type" value="Genomic_DNA"/>
</dbReference>
<dbReference type="GO" id="GO:0016744">
    <property type="term" value="F:transketolase or transaldolase activity"/>
    <property type="evidence" value="ECO:0007669"/>
    <property type="project" value="UniProtKB-ARBA"/>
</dbReference>
<dbReference type="PROSITE" id="PS00801">
    <property type="entry name" value="TRANSKETOLASE_1"/>
    <property type="match status" value="1"/>
</dbReference>
<evidence type="ECO:0000313" key="12">
    <source>
        <dbReference type="Proteomes" id="UP000051096"/>
    </source>
</evidence>
<dbReference type="InterPro" id="IPR029061">
    <property type="entry name" value="THDP-binding"/>
</dbReference>
<dbReference type="InterPro" id="IPR051157">
    <property type="entry name" value="PDH/Transketolase"/>
</dbReference>
<dbReference type="Gene3D" id="3.40.50.920">
    <property type="match status" value="1"/>
</dbReference>
<keyword evidence="6" id="KW-0808">Transferase</keyword>
<dbReference type="InterPro" id="IPR005474">
    <property type="entry name" value="Transketolase_N"/>
</dbReference>
<name>A0A0S8GGJ4_UNCW3</name>
<evidence type="ECO:0000256" key="6">
    <source>
        <dbReference type="ARBA" id="ARBA00022679"/>
    </source>
</evidence>
<evidence type="ECO:0000256" key="1">
    <source>
        <dbReference type="ARBA" id="ARBA00001936"/>
    </source>
</evidence>
<dbReference type="PANTHER" id="PTHR43825:SF1">
    <property type="entry name" value="TRANSKETOLASE-LIKE PYRIMIDINE-BINDING DOMAIN-CONTAINING PROTEIN"/>
    <property type="match status" value="1"/>
</dbReference>
<organism evidence="11 12">
    <name type="scientific">candidate division WOR_3 bacterium SM23_60</name>
    <dbReference type="NCBI Taxonomy" id="1703780"/>
    <lineage>
        <taxon>Bacteria</taxon>
        <taxon>Bacteria division WOR-3</taxon>
    </lineage>
</organism>
<dbReference type="SUPFAM" id="SSF52922">
    <property type="entry name" value="TK C-terminal domain-like"/>
    <property type="match status" value="1"/>
</dbReference>
<gene>
    <name evidence="11" type="ORF">AMJ87_05655</name>
</gene>
<evidence type="ECO:0000256" key="4">
    <source>
        <dbReference type="ARBA" id="ARBA00007131"/>
    </source>
</evidence>
<comment type="cofactor">
    <cofactor evidence="3">
        <name>thiamine diphosphate</name>
        <dbReference type="ChEBI" id="CHEBI:58937"/>
    </cofactor>
</comment>
<reference evidence="11 12" key="1">
    <citation type="journal article" date="2015" name="Microbiome">
        <title>Genomic resolution of linkages in carbon, nitrogen, and sulfur cycling among widespread estuary sediment bacteria.</title>
        <authorList>
            <person name="Baker B.J."/>
            <person name="Lazar C.S."/>
            <person name="Teske A.P."/>
            <person name="Dick G.J."/>
        </authorList>
    </citation>
    <scope>NUCLEOTIDE SEQUENCE [LARGE SCALE GENOMIC DNA]</scope>
    <source>
        <strain evidence="11">SM23_60</strain>
    </source>
</reference>
<dbReference type="InterPro" id="IPR033248">
    <property type="entry name" value="Transketolase_C"/>
</dbReference>
<dbReference type="NCBIfam" id="NF004556">
    <property type="entry name" value="PRK05899.2-2"/>
    <property type="match status" value="1"/>
</dbReference>
<dbReference type="Pfam" id="PF00456">
    <property type="entry name" value="Transketolase_N"/>
    <property type="match status" value="1"/>
</dbReference>
<evidence type="ECO:0000256" key="5">
    <source>
        <dbReference type="ARBA" id="ARBA00011738"/>
    </source>
</evidence>
<dbReference type="InterPro" id="IPR009014">
    <property type="entry name" value="Transketo_C/PFOR_II"/>
</dbReference>
<accession>A0A0S8GGJ4</accession>